<evidence type="ECO:0000256" key="6">
    <source>
        <dbReference type="ARBA" id="ARBA00022777"/>
    </source>
</evidence>
<dbReference type="SUPFAM" id="SSF52540">
    <property type="entry name" value="P-loop containing nucleoside triphosphate hydrolases"/>
    <property type="match status" value="1"/>
</dbReference>
<dbReference type="InterPro" id="IPR020633">
    <property type="entry name" value="Thymidine_kinase_CS"/>
</dbReference>
<comment type="catalytic activity">
    <reaction evidence="10">
        <text>thymidine + ATP = dTMP + ADP + H(+)</text>
        <dbReference type="Rhea" id="RHEA:19129"/>
        <dbReference type="ChEBI" id="CHEBI:15378"/>
        <dbReference type="ChEBI" id="CHEBI:17748"/>
        <dbReference type="ChEBI" id="CHEBI:30616"/>
        <dbReference type="ChEBI" id="CHEBI:63528"/>
        <dbReference type="ChEBI" id="CHEBI:456216"/>
        <dbReference type="EC" id="2.7.1.21"/>
    </reaction>
</comment>
<keyword evidence="6 10" id="KW-0418">Kinase</keyword>
<proteinExistence type="inferred from homology"/>
<keyword evidence="4 10" id="KW-0808">Transferase</keyword>
<accession>A0A9X7FXY7</accession>
<dbReference type="GO" id="GO:0005524">
    <property type="term" value="F:ATP binding"/>
    <property type="evidence" value="ECO:0007669"/>
    <property type="project" value="UniProtKB-KW"/>
</dbReference>
<evidence type="ECO:0000256" key="10">
    <source>
        <dbReference type="RuleBase" id="RU000544"/>
    </source>
</evidence>
<keyword evidence="3 10" id="KW-0237">DNA synthesis</keyword>
<organism evidence="12 13">
    <name type="scientific">Bacillus thuringiensis</name>
    <dbReference type="NCBI Taxonomy" id="1428"/>
    <lineage>
        <taxon>Bacteria</taxon>
        <taxon>Bacillati</taxon>
        <taxon>Bacillota</taxon>
        <taxon>Bacilli</taxon>
        <taxon>Bacillales</taxon>
        <taxon>Bacillaceae</taxon>
        <taxon>Bacillus</taxon>
        <taxon>Bacillus cereus group</taxon>
    </lineage>
</organism>
<dbReference type="InterPro" id="IPR027417">
    <property type="entry name" value="P-loop_NTPase"/>
</dbReference>
<keyword evidence="7 10" id="KW-0067">ATP-binding</keyword>
<evidence type="ECO:0000256" key="4">
    <source>
        <dbReference type="ARBA" id="ARBA00022679"/>
    </source>
</evidence>
<dbReference type="Pfam" id="PF00265">
    <property type="entry name" value="TK"/>
    <property type="match status" value="1"/>
</dbReference>
<evidence type="ECO:0000256" key="9">
    <source>
        <dbReference type="PIRSR" id="PIRSR035805-2"/>
    </source>
</evidence>
<dbReference type="GO" id="GO:0046104">
    <property type="term" value="P:thymidine metabolic process"/>
    <property type="evidence" value="ECO:0007669"/>
    <property type="project" value="TreeGrafter"/>
</dbReference>
<feature type="active site" description="Proton acceptor" evidence="8">
    <location>
        <position position="86"/>
    </location>
</feature>
<evidence type="ECO:0000313" key="13">
    <source>
        <dbReference type="Proteomes" id="UP000226106"/>
    </source>
</evidence>
<name>A0A9X7FXY7_BACTU</name>
<dbReference type="PIRSF" id="PIRSF035805">
    <property type="entry name" value="TK_cell"/>
    <property type="match status" value="1"/>
</dbReference>
<feature type="binding site" evidence="9">
    <location>
        <position position="176"/>
    </location>
    <ligand>
        <name>substrate</name>
    </ligand>
</feature>
<dbReference type="EC" id="2.7.1.21" evidence="2 10"/>
<dbReference type="Proteomes" id="UP000226106">
    <property type="component" value="Unassembled WGS sequence"/>
</dbReference>
<keyword evidence="5 10" id="KW-0547">Nucleotide-binding</keyword>
<dbReference type="GO" id="GO:0071897">
    <property type="term" value="P:DNA biosynthetic process"/>
    <property type="evidence" value="ECO:0007669"/>
    <property type="project" value="UniProtKB-KW"/>
</dbReference>
<dbReference type="PANTHER" id="PTHR11441">
    <property type="entry name" value="THYMIDINE KINASE"/>
    <property type="match status" value="1"/>
</dbReference>
<evidence type="ECO:0000256" key="2">
    <source>
        <dbReference type="ARBA" id="ARBA00012118"/>
    </source>
</evidence>
<dbReference type="Gene3D" id="3.40.50.300">
    <property type="entry name" value="P-loop containing nucleotide triphosphate hydrolases"/>
    <property type="match status" value="1"/>
</dbReference>
<dbReference type="GO" id="GO:0005829">
    <property type="term" value="C:cytosol"/>
    <property type="evidence" value="ECO:0007669"/>
    <property type="project" value="TreeGrafter"/>
</dbReference>
<protein>
    <recommendedName>
        <fullName evidence="2 10">Thymidine kinase</fullName>
        <ecNumber evidence="2 10">2.7.1.21</ecNumber>
    </recommendedName>
</protein>
<evidence type="ECO:0000256" key="8">
    <source>
        <dbReference type="PIRSR" id="PIRSR035805-1"/>
    </source>
</evidence>
<dbReference type="RefSeq" id="WP_098392796.1">
    <property type="nucleotide sequence ID" value="NZ_NTVZ01000052.1"/>
</dbReference>
<dbReference type="PROSITE" id="PS00603">
    <property type="entry name" value="TK_CELLULAR_TYPE"/>
    <property type="match status" value="1"/>
</dbReference>
<evidence type="ECO:0000256" key="3">
    <source>
        <dbReference type="ARBA" id="ARBA00022634"/>
    </source>
</evidence>
<evidence type="ECO:0000256" key="11">
    <source>
        <dbReference type="RuleBase" id="RU004165"/>
    </source>
</evidence>
<dbReference type="GO" id="GO:0004797">
    <property type="term" value="F:thymidine kinase activity"/>
    <property type="evidence" value="ECO:0007669"/>
    <property type="project" value="UniProtKB-EC"/>
</dbReference>
<comment type="caution">
    <text evidence="12">The sequence shown here is derived from an EMBL/GenBank/DDBJ whole genome shotgun (WGS) entry which is preliminary data.</text>
</comment>
<reference evidence="12 13" key="1">
    <citation type="submission" date="2017-09" db="EMBL/GenBank/DDBJ databases">
        <title>Large-scale bioinformatics analysis of Bacillus genomes uncovers conserved roles of natural products in bacterial physiology.</title>
        <authorList>
            <consortium name="Agbiome Team Llc"/>
            <person name="Bleich R.M."/>
            <person name="Grubbs K.J."/>
            <person name="Santa Maria K.C."/>
            <person name="Allen S.E."/>
            <person name="Farag S."/>
            <person name="Shank E.A."/>
            <person name="Bowers A."/>
        </authorList>
    </citation>
    <scope>NUCLEOTIDE SEQUENCE [LARGE SCALE GENOMIC DNA]</scope>
    <source>
        <strain evidence="12 13">AFS065400</strain>
    </source>
</reference>
<dbReference type="PANTHER" id="PTHR11441:SF0">
    <property type="entry name" value="THYMIDINE KINASE, CYTOSOLIC"/>
    <property type="match status" value="1"/>
</dbReference>
<evidence type="ECO:0000313" key="12">
    <source>
        <dbReference type="EMBL" id="PFT50877.1"/>
    </source>
</evidence>
<evidence type="ECO:0000256" key="1">
    <source>
        <dbReference type="ARBA" id="ARBA00007587"/>
    </source>
</evidence>
<comment type="similarity">
    <text evidence="1 11">Belongs to the thymidine kinase family.</text>
</comment>
<dbReference type="Gene3D" id="3.30.60.20">
    <property type="match status" value="1"/>
</dbReference>
<evidence type="ECO:0000256" key="7">
    <source>
        <dbReference type="ARBA" id="ARBA00022840"/>
    </source>
</evidence>
<dbReference type="AlphaFoldDB" id="A0A9X7FXY7"/>
<sequence>MAELQYIHTTMNGRKSAELIMRVFSLQGQQKEVLVFKPKLDTRDGDAVKSRALDTEIPATLVGGEEKGKMFELAKKHRPLYIFVDEAQFLTTEQVLELVSIVDELKIDVYSYGLLVDFRGVLFEGSKALIENADTISDMPNVCIYCTNKAIRNMRLLNSRPVFHGEVVQVGFEESYRSICRECYNSFQATSQM</sequence>
<feature type="binding site" evidence="9">
    <location>
        <begin position="168"/>
        <end position="171"/>
    </location>
    <ligand>
        <name>substrate</name>
    </ligand>
</feature>
<gene>
    <name evidence="12" type="ORF">COK72_02390</name>
</gene>
<dbReference type="EMBL" id="NVCO01000007">
    <property type="protein sequence ID" value="PFT50877.1"/>
    <property type="molecule type" value="Genomic_DNA"/>
</dbReference>
<evidence type="ECO:0000256" key="5">
    <source>
        <dbReference type="ARBA" id="ARBA00022741"/>
    </source>
</evidence>
<dbReference type="InterPro" id="IPR001267">
    <property type="entry name" value="Thymidine_kinase"/>
</dbReference>
<dbReference type="SUPFAM" id="SSF57716">
    <property type="entry name" value="Glucocorticoid receptor-like (DNA-binding domain)"/>
    <property type="match status" value="1"/>
</dbReference>